<dbReference type="InterPro" id="IPR005399">
    <property type="entry name" value="K_chnl_volt-dep_bsu_KCNAB-rel"/>
</dbReference>
<dbReference type="Gene3D" id="3.20.20.100">
    <property type="entry name" value="NADP-dependent oxidoreductase domain"/>
    <property type="match status" value="1"/>
</dbReference>
<dbReference type="EMBL" id="UGYW01000002">
    <property type="protein sequence ID" value="SUJ20003.1"/>
    <property type="molecule type" value="Genomic_DNA"/>
</dbReference>
<keyword evidence="2" id="KW-0521">NADP</keyword>
<evidence type="ECO:0000313" key="6">
    <source>
        <dbReference type="Proteomes" id="UP000254893"/>
    </source>
</evidence>
<reference evidence="5 6" key="1">
    <citation type="submission" date="2018-06" db="EMBL/GenBank/DDBJ databases">
        <authorList>
            <consortium name="Pathogen Informatics"/>
            <person name="Doyle S."/>
        </authorList>
    </citation>
    <scope>NUCLEOTIDE SEQUENCE [LARGE SCALE GENOMIC DNA]</scope>
    <source>
        <strain evidence="5 6">NCTC11388</strain>
    </source>
</reference>
<proteinExistence type="inferred from homology"/>
<dbReference type="AlphaFoldDB" id="A0A380CFT5"/>
<evidence type="ECO:0000256" key="3">
    <source>
        <dbReference type="ARBA" id="ARBA00023002"/>
    </source>
</evidence>
<gene>
    <name evidence="5" type="primary">yghZ_2</name>
    <name evidence="5" type="ORF">NCTC11388_02951</name>
</gene>
<accession>A0A380CFT5</accession>
<feature type="domain" description="NADP-dependent oxidoreductase" evidence="4">
    <location>
        <begin position="12"/>
        <end position="153"/>
    </location>
</feature>
<dbReference type="Proteomes" id="UP000254893">
    <property type="component" value="Unassembled WGS sequence"/>
</dbReference>
<evidence type="ECO:0000256" key="2">
    <source>
        <dbReference type="ARBA" id="ARBA00022857"/>
    </source>
</evidence>
<dbReference type="RefSeq" id="WP_258862274.1">
    <property type="nucleotide sequence ID" value="NZ_UGYW01000002.1"/>
</dbReference>
<dbReference type="GO" id="GO:0016491">
    <property type="term" value="F:oxidoreductase activity"/>
    <property type="evidence" value="ECO:0007669"/>
    <property type="project" value="UniProtKB-KW"/>
</dbReference>
<evidence type="ECO:0000313" key="5">
    <source>
        <dbReference type="EMBL" id="SUJ20003.1"/>
    </source>
</evidence>
<dbReference type="PRINTS" id="PR01577">
    <property type="entry name" value="KCNABCHANNEL"/>
</dbReference>
<dbReference type="InterPro" id="IPR036812">
    <property type="entry name" value="NAD(P)_OxRdtase_dom_sf"/>
</dbReference>
<evidence type="ECO:0000259" key="4">
    <source>
        <dbReference type="Pfam" id="PF00248"/>
    </source>
</evidence>
<protein>
    <submittedName>
        <fullName evidence="5">L-glyceraldehyde 3-phosphate reductase</fullName>
    </submittedName>
</protein>
<dbReference type="Pfam" id="PF00248">
    <property type="entry name" value="Aldo_ket_red"/>
    <property type="match status" value="1"/>
</dbReference>
<dbReference type="SUPFAM" id="SSF51430">
    <property type="entry name" value="NAD(P)-linked oxidoreductase"/>
    <property type="match status" value="1"/>
</dbReference>
<dbReference type="PANTHER" id="PTHR43150">
    <property type="entry name" value="HYPERKINETIC, ISOFORM M"/>
    <property type="match status" value="1"/>
</dbReference>
<comment type="similarity">
    <text evidence="1">Belongs to the shaker potassium channel beta subunit family.</text>
</comment>
<sequence length="163" mass="18131">MLLQVDWGLEAPAVEQPEYNLFNRQKMEADYLTIFKNLGMGTTIWSPLASGLLTGKYNNGIPEDSRLALEGYGWLKDRALAQDKLNRVEELGKLAVQLGVSLPTLAIAWCVRNPNVTTAILGATKESQLLENLKALEVLPLLTPEVLTQIDDIMQTKPFVSEY</sequence>
<organism evidence="5 6">
    <name type="scientific">Sphingobacterium spiritivorum</name>
    <name type="common">Flavobacterium spiritivorum</name>
    <dbReference type="NCBI Taxonomy" id="258"/>
    <lineage>
        <taxon>Bacteria</taxon>
        <taxon>Pseudomonadati</taxon>
        <taxon>Bacteroidota</taxon>
        <taxon>Sphingobacteriia</taxon>
        <taxon>Sphingobacteriales</taxon>
        <taxon>Sphingobacteriaceae</taxon>
        <taxon>Sphingobacterium</taxon>
    </lineage>
</organism>
<dbReference type="PANTHER" id="PTHR43150:SF2">
    <property type="entry name" value="HYPERKINETIC, ISOFORM M"/>
    <property type="match status" value="1"/>
</dbReference>
<dbReference type="InterPro" id="IPR023210">
    <property type="entry name" value="NADP_OxRdtase_dom"/>
</dbReference>
<evidence type="ECO:0000256" key="1">
    <source>
        <dbReference type="ARBA" id="ARBA00006515"/>
    </source>
</evidence>
<keyword evidence="3" id="KW-0560">Oxidoreductase</keyword>
<name>A0A380CFT5_SPHSI</name>